<feature type="non-terminal residue" evidence="2">
    <location>
        <position position="63"/>
    </location>
</feature>
<organism evidence="2 3">
    <name type="scientific">Austropuccinia psidii MF-1</name>
    <dbReference type="NCBI Taxonomy" id="1389203"/>
    <lineage>
        <taxon>Eukaryota</taxon>
        <taxon>Fungi</taxon>
        <taxon>Dikarya</taxon>
        <taxon>Basidiomycota</taxon>
        <taxon>Pucciniomycotina</taxon>
        <taxon>Pucciniomycetes</taxon>
        <taxon>Pucciniales</taxon>
        <taxon>Sphaerophragmiaceae</taxon>
        <taxon>Austropuccinia</taxon>
    </lineage>
</organism>
<name>A0A9Q3KCB4_9BASI</name>
<feature type="region of interest" description="Disordered" evidence="1">
    <location>
        <begin position="41"/>
        <end position="63"/>
    </location>
</feature>
<dbReference type="EMBL" id="AVOT02100060">
    <property type="protein sequence ID" value="MBW0577172.1"/>
    <property type="molecule type" value="Genomic_DNA"/>
</dbReference>
<comment type="caution">
    <text evidence="2">The sequence shown here is derived from an EMBL/GenBank/DDBJ whole genome shotgun (WGS) entry which is preliminary data.</text>
</comment>
<dbReference type="AlphaFoldDB" id="A0A9Q3KCB4"/>
<dbReference type="Proteomes" id="UP000765509">
    <property type="component" value="Unassembled WGS sequence"/>
</dbReference>
<gene>
    <name evidence="2" type="ORF">O181_116887</name>
</gene>
<evidence type="ECO:0000313" key="2">
    <source>
        <dbReference type="EMBL" id="MBW0577172.1"/>
    </source>
</evidence>
<keyword evidence="3" id="KW-1185">Reference proteome</keyword>
<reference evidence="2" key="1">
    <citation type="submission" date="2021-03" db="EMBL/GenBank/DDBJ databases">
        <title>Draft genome sequence of rust myrtle Austropuccinia psidii MF-1, a brazilian biotype.</title>
        <authorList>
            <person name="Quecine M.C."/>
            <person name="Pachon D.M.R."/>
            <person name="Bonatelli M.L."/>
            <person name="Correr F.H."/>
            <person name="Franceschini L.M."/>
            <person name="Leite T.F."/>
            <person name="Margarido G.R.A."/>
            <person name="Almeida C.A."/>
            <person name="Ferrarezi J.A."/>
            <person name="Labate C.A."/>
        </authorList>
    </citation>
    <scope>NUCLEOTIDE SEQUENCE</scope>
    <source>
        <strain evidence="2">MF-1</strain>
    </source>
</reference>
<evidence type="ECO:0000313" key="3">
    <source>
        <dbReference type="Proteomes" id="UP000765509"/>
    </source>
</evidence>
<sequence>MASSGHFNPSQTYDGYQTNPCCCIGLQASIVRRYSWNRKDGPFGKELPVSEAPTPDGTSGFSH</sequence>
<protein>
    <submittedName>
        <fullName evidence="2">Uncharacterized protein</fullName>
    </submittedName>
</protein>
<proteinExistence type="predicted"/>
<accession>A0A9Q3KCB4</accession>
<evidence type="ECO:0000256" key="1">
    <source>
        <dbReference type="SAM" id="MobiDB-lite"/>
    </source>
</evidence>